<reference evidence="1" key="1">
    <citation type="journal article" date="2020" name="Stud. Mycol.">
        <title>101 Dothideomycetes genomes: a test case for predicting lifestyles and emergence of pathogens.</title>
        <authorList>
            <person name="Haridas S."/>
            <person name="Albert R."/>
            <person name="Binder M."/>
            <person name="Bloem J."/>
            <person name="Labutti K."/>
            <person name="Salamov A."/>
            <person name="Andreopoulos B."/>
            <person name="Baker S."/>
            <person name="Barry K."/>
            <person name="Bills G."/>
            <person name="Bluhm B."/>
            <person name="Cannon C."/>
            <person name="Castanera R."/>
            <person name="Culley D."/>
            <person name="Daum C."/>
            <person name="Ezra D."/>
            <person name="Gonzalez J."/>
            <person name="Henrissat B."/>
            <person name="Kuo A."/>
            <person name="Liang C."/>
            <person name="Lipzen A."/>
            <person name="Lutzoni F."/>
            <person name="Magnuson J."/>
            <person name="Mondo S."/>
            <person name="Nolan M."/>
            <person name="Ohm R."/>
            <person name="Pangilinan J."/>
            <person name="Park H.-J."/>
            <person name="Ramirez L."/>
            <person name="Alfaro M."/>
            <person name="Sun H."/>
            <person name="Tritt A."/>
            <person name="Yoshinaga Y."/>
            <person name="Zwiers L.-H."/>
            <person name="Turgeon B."/>
            <person name="Goodwin S."/>
            <person name="Spatafora J."/>
            <person name="Crous P."/>
            <person name="Grigoriev I."/>
        </authorList>
    </citation>
    <scope>NUCLEOTIDE SEQUENCE</scope>
    <source>
        <strain evidence="1">CBS 269.34</strain>
    </source>
</reference>
<dbReference type="Proteomes" id="UP000799750">
    <property type="component" value="Unassembled WGS sequence"/>
</dbReference>
<protein>
    <submittedName>
        <fullName evidence="1">Uncharacterized protein</fullName>
    </submittedName>
</protein>
<sequence>MLQVGLSKESRGSYGGVRSGAVGDGCGGGGGGGGQHRWISNIAGRGAVMTRVCWPRCGTKKVLGGPQDDGEMVIGLDGEVLWGHHGIVLIVDGAMGKFRVQIEYTFIIVLTAFQSVERFEV</sequence>
<accession>A0A6A6R3D1</accession>
<evidence type="ECO:0000313" key="2">
    <source>
        <dbReference type="Proteomes" id="UP000799750"/>
    </source>
</evidence>
<dbReference type="EMBL" id="MU004186">
    <property type="protein sequence ID" value="KAF2497907.1"/>
    <property type="molecule type" value="Genomic_DNA"/>
</dbReference>
<dbReference type="AlphaFoldDB" id="A0A6A6R3D1"/>
<keyword evidence="2" id="KW-1185">Reference proteome</keyword>
<proteinExistence type="predicted"/>
<name>A0A6A6R3D1_9PEZI</name>
<evidence type="ECO:0000313" key="1">
    <source>
        <dbReference type="EMBL" id="KAF2497907.1"/>
    </source>
</evidence>
<gene>
    <name evidence="1" type="ORF">BU16DRAFT_580477</name>
</gene>
<organism evidence="1 2">
    <name type="scientific">Lophium mytilinum</name>
    <dbReference type="NCBI Taxonomy" id="390894"/>
    <lineage>
        <taxon>Eukaryota</taxon>
        <taxon>Fungi</taxon>
        <taxon>Dikarya</taxon>
        <taxon>Ascomycota</taxon>
        <taxon>Pezizomycotina</taxon>
        <taxon>Dothideomycetes</taxon>
        <taxon>Pleosporomycetidae</taxon>
        <taxon>Mytilinidiales</taxon>
        <taxon>Mytilinidiaceae</taxon>
        <taxon>Lophium</taxon>
    </lineage>
</organism>